<reference evidence="4" key="1">
    <citation type="submission" date="2015-10" db="EMBL/GenBank/DDBJ databases">
        <title>Analysis of five complete genome sequences for members of the class Peribacteria in the recently recognized Peregrinibacteria bacterial phylum.</title>
        <authorList>
            <person name="Anantharaman K."/>
            <person name="Brown C.T."/>
            <person name="Burstein D."/>
            <person name="Castelle C.J."/>
            <person name="Probst A.J."/>
            <person name="Thomas B.C."/>
            <person name="Williams K.H."/>
            <person name="Banfield J.F."/>
        </authorList>
    </citation>
    <scope>NUCLEOTIDE SEQUENCE [LARGE SCALE GENOMIC DNA]</scope>
</reference>
<dbReference type="GO" id="GO:0005737">
    <property type="term" value="C:cytoplasm"/>
    <property type="evidence" value="ECO:0007669"/>
    <property type="project" value="TreeGrafter"/>
</dbReference>
<evidence type="ECO:0000256" key="1">
    <source>
        <dbReference type="ARBA" id="ARBA00009892"/>
    </source>
</evidence>
<dbReference type="AlphaFoldDB" id="A0A0S1SW09"/>
<accession>A0A0S1SGB4</accession>
<organism evidence="3 4">
    <name type="scientific">Candidatus Peribacter riflensis</name>
    <dbReference type="NCBI Taxonomy" id="1735162"/>
    <lineage>
        <taxon>Bacteria</taxon>
        <taxon>Candidatus Peregrinibacteriota</taxon>
        <taxon>Candidatus Peribacteria</taxon>
        <taxon>Candidatus Peribacterales</taxon>
        <taxon>Candidatus Peribacteraceae</taxon>
        <taxon>Candidatus Peribacter</taxon>
    </lineage>
</organism>
<dbReference type="PATRIC" id="fig|1735161.3.peg.83"/>
<evidence type="ECO:0000313" key="4">
    <source>
        <dbReference type="Proteomes" id="UP000069135"/>
    </source>
</evidence>
<accession>A0A0S1SPE4</accession>
<dbReference type="Pfam" id="PF01916">
    <property type="entry name" value="DS"/>
    <property type="match status" value="1"/>
</dbReference>
<dbReference type="InterPro" id="IPR036982">
    <property type="entry name" value="Deoxyhypusine_synthase_sf"/>
</dbReference>
<dbReference type="GO" id="GO:0034038">
    <property type="term" value="F:deoxyhypusine synthase activity"/>
    <property type="evidence" value="ECO:0007669"/>
    <property type="project" value="TreeGrafter"/>
</dbReference>
<dbReference type="KEGG" id="prf:PeribacterA2_0084"/>
<dbReference type="InterPro" id="IPR029035">
    <property type="entry name" value="DHS-like_NAD/FAD-binding_dom"/>
</dbReference>
<evidence type="ECO:0000256" key="2">
    <source>
        <dbReference type="ARBA" id="ARBA00023027"/>
    </source>
</evidence>
<name>A0A0S1SW09_9BACT</name>
<dbReference type="Proteomes" id="UP000069135">
    <property type="component" value="Chromosome"/>
</dbReference>
<gene>
    <name evidence="3" type="ORF">PeribacterD1_0084</name>
</gene>
<comment type="similarity">
    <text evidence="1">Belongs to the deoxyhypusine synthase family.</text>
</comment>
<keyword evidence="2" id="KW-0520">NAD</keyword>
<accession>A0A0S1SJE6</accession>
<accession>A0A0S1SW09</accession>
<protein>
    <submittedName>
        <fullName evidence="3">Deoxyhypusine synthase</fullName>
    </submittedName>
</protein>
<sequence>MPKPISSFMEENFKHFNAFTTLRAARAWVDHEKKGGKMFLAMAGAMSTAEIGISLAEMIREDKIHAISCSAANLEEDIFNLIAHNEYEMVPDYDNLTPDDEEALRDRGMNRVTDVCIPENVMRKVENKLIEYWAEAAKKEEHHFPYEYLFRLFDEGFLNNINQVPFAHSWMAAAWEKKIPIYSPGWEDSTLGNIFAARVMDGTIRSHAAIRHGTEQFAHLMQWYQEISKKSSVGFFQIGGGTAGDFALCCVPCILLDLGKECPHWAYYAQITDSTTSYGSYSGCTPKEKITWHKVTKNTPSFVINSDATIVAPLIFSYVLGK</sequence>
<dbReference type="STRING" id="1735162.PeribacterB2_0084"/>
<dbReference type="InterPro" id="IPR002773">
    <property type="entry name" value="Deoxyhypusine_synthase"/>
</dbReference>
<evidence type="ECO:0000313" key="3">
    <source>
        <dbReference type="EMBL" id="ALM12787.1"/>
    </source>
</evidence>
<accession>A0A0S1SS83</accession>
<proteinExistence type="inferred from homology"/>
<reference evidence="3 4" key="2">
    <citation type="journal article" date="2016" name="PeerJ">
        <title>Analysis of five complete genome sequences for members of the class Peribacteria in the recently recognized Peregrinibacteria bacterial phylum.</title>
        <authorList>
            <person name="Anantharaman K."/>
            <person name="Brown C.T."/>
            <person name="Burstein D."/>
            <person name="Castelle C.J."/>
            <person name="Probst A.J."/>
            <person name="Thomas B.C."/>
            <person name="Williams K.H."/>
            <person name="Banfield J.F."/>
        </authorList>
    </citation>
    <scope>NUCLEOTIDE SEQUENCE [LARGE SCALE GENOMIC DNA]</scope>
    <source>
        <strain evidence="3">RIFOXYD1_FULL_PER-ii_59_16</strain>
    </source>
</reference>
<dbReference type="PANTHER" id="PTHR11703:SF0">
    <property type="entry name" value="DEOXYHYPUSINE SYNTHASE"/>
    <property type="match status" value="1"/>
</dbReference>
<dbReference type="Gene3D" id="3.40.910.10">
    <property type="entry name" value="Deoxyhypusine synthase"/>
    <property type="match status" value="1"/>
</dbReference>
<dbReference type="EMBL" id="CP013065">
    <property type="protein sequence ID" value="ALM12787.1"/>
    <property type="molecule type" value="Genomic_DNA"/>
</dbReference>
<dbReference type="SUPFAM" id="SSF52467">
    <property type="entry name" value="DHS-like NAD/FAD-binding domain"/>
    <property type="match status" value="1"/>
</dbReference>
<dbReference type="PANTHER" id="PTHR11703">
    <property type="entry name" value="DEOXYHYPUSINE SYNTHASE"/>
    <property type="match status" value="1"/>
</dbReference>